<keyword evidence="3 6" id="KW-0812">Transmembrane</keyword>
<feature type="transmembrane region" description="Helical" evidence="6">
    <location>
        <begin position="324"/>
        <end position="350"/>
    </location>
</feature>
<dbReference type="InterPro" id="IPR014227">
    <property type="entry name" value="YtvI-like"/>
</dbReference>
<evidence type="ECO:0000256" key="5">
    <source>
        <dbReference type="ARBA" id="ARBA00023136"/>
    </source>
</evidence>
<feature type="transmembrane region" description="Helical" evidence="6">
    <location>
        <begin position="34"/>
        <end position="55"/>
    </location>
</feature>
<dbReference type="PANTHER" id="PTHR21716">
    <property type="entry name" value="TRANSMEMBRANE PROTEIN"/>
    <property type="match status" value="1"/>
</dbReference>
<organism evidence="7 8">
    <name type="scientific">Candidatus Scybalomonas excrementavium</name>
    <dbReference type="NCBI Taxonomy" id="2840943"/>
    <lineage>
        <taxon>Bacteria</taxon>
        <taxon>Bacillati</taxon>
        <taxon>Bacillota</taxon>
        <taxon>Clostridia</taxon>
        <taxon>Lachnospirales</taxon>
        <taxon>Lachnospiraceae</taxon>
        <taxon>Lachnospiraceae incertae sedis</taxon>
        <taxon>Candidatus Scybalomonas</taxon>
    </lineage>
</organism>
<evidence type="ECO:0000313" key="8">
    <source>
        <dbReference type="Proteomes" id="UP000823618"/>
    </source>
</evidence>
<accession>A0A9D9N7L0</accession>
<dbReference type="GO" id="GO:0016020">
    <property type="term" value="C:membrane"/>
    <property type="evidence" value="ECO:0007669"/>
    <property type="project" value="UniProtKB-SubCell"/>
</dbReference>
<evidence type="ECO:0000256" key="4">
    <source>
        <dbReference type="ARBA" id="ARBA00022989"/>
    </source>
</evidence>
<dbReference type="EMBL" id="JADIML010000152">
    <property type="protein sequence ID" value="MBO8463381.1"/>
    <property type="molecule type" value="Genomic_DNA"/>
</dbReference>
<comment type="similarity">
    <text evidence="2">Belongs to the autoinducer-2 exporter (AI-2E) (TC 2.A.86) family.</text>
</comment>
<dbReference type="GO" id="GO:0055085">
    <property type="term" value="P:transmembrane transport"/>
    <property type="evidence" value="ECO:0007669"/>
    <property type="project" value="TreeGrafter"/>
</dbReference>
<evidence type="ECO:0000256" key="3">
    <source>
        <dbReference type="ARBA" id="ARBA00022692"/>
    </source>
</evidence>
<comment type="subcellular location">
    <subcellularLocation>
        <location evidence="1">Membrane</location>
        <topology evidence="1">Multi-pass membrane protein</topology>
    </subcellularLocation>
</comment>
<dbReference type="NCBIfam" id="TIGR02872">
    <property type="entry name" value="spore_ytvI"/>
    <property type="match status" value="1"/>
</dbReference>
<feature type="transmembrane region" description="Helical" evidence="6">
    <location>
        <begin position="249"/>
        <end position="272"/>
    </location>
</feature>
<reference evidence="7" key="1">
    <citation type="submission" date="2020-10" db="EMBL/GenBank/DDBJ databases">
        <authorList>
            <person name="Gilroy R."/>
        </authorList>
    </citation>
    <scope>NUCLEOTIDE SEQUENCE</scope>
    <source>
        <strain evidence="7">E3-2379</strain>
    </source>
</reference>
<dbReference type="Proteomes" id="UP000823618">
    <property type="component" value="Unassembled WGS sequence"/>
</dbReference>
<feature type="transmembrane region" description="Helical" evidence="6">
    <location>
        <begin position="7"/>
        <end position="28"/>
    </location>
</feature>
<dbReference type="AlphaFoldDB" id="A0A9D9N7L0"/>
<feature type="transmembrane region" description="Helical" evidence="6">
    <location>
        <begin position="67"/>
        <end position="86"/>
    </location>
</feature>
<proteinExistence type="inferred from homology"/>
<comment type="caution">
    <text evidence="7">The sequence shown here is derived from an EMBL/GenBank/DDBJ whole genome shotgun (WGS) entry which is preliminary data.</text>
</comment>
<evidence type="ECO:0000256" key="6">
    <source>
        <dbReference type="SAM" id="Phobius"/>
    </source>
</evidence>
<gene>
    <name evidence="7" type="primary">ytvI</name>
    <name evidence="7" type="ORF">IAC13_05550</name>
</gene>
<evidence type="ECO:0000256" key="1">
    <source>
        <dbReference type="ARBA" id="ARBA00004141"/>
    </source>
</evidence>
<keyword evidence="4 6" id="KW-1133">Transmembrane helix</keyword>
<keyword evidence="5 6" id="KW-0472">Membrane</keyword>
<feature type="transmembrane region" description="Helical" evidence="6">
    <location>
        <begin position="167"/>
        <end position="187"/>
    </location>
</feature>
<name>A0A9D9N7L0_9FIRM</name>
<protein>
    <submittedName>
        <fullName evidence="7">Sporulation integral membrane protein YtvI</fullName>
    </submittedName>
</protein>
<feature type="transmembrane region" description="Helical" evidence="6">
    <location>
        <begin position="284"/>
        <end position="304"/>
    </location>
</feature>
<reference evidence="7" key="2">
    <citation type="journal article" date="2021" name="PeerJ">
        <title>Extensive microbial diversity within the chicken gut microbiome revealed by metagenomics and culture.</title>
        <authorList>
            <person name="Gilroy R."/>
            <person name="Ravi A."/>
            <person name="Getino M."/>
            <person name="Pursley I."/>
            <person name="Horton D.L."/>
            <person name="Alikhan N.F."/>
            <person name="Baker D."/>
            <person name="Gharbi K."/>
            <person name="Hall N."/>
            <person name="Watson M."/>
            <person name="Adriaenssens E.M."/>
            <person name="Foster-Nyarko E."/>
            <person name="Jarju S."/>
            <person name="Secka A."/>
            <person name="Antonio M."/>
            <person name="Oren A."/>
            <person name="Chaudhuri R.R."/>
            <person name="La Ragione R."/>
            <person name="Hildebrand F."/>
            <person name="Pallen M.J."/>
        </authorList>
    </citation>
    <scope>NUCLEOTIDE SEQUENCE</scope>
    <source>
        <strain evidence="7">E3-2379</strain>
    </source>
</reference>
<evidence type="ECO:0000313" key="7">
    <source>
        <dbReference type="EMBL" id="MBO8463381.1"/>
    </source>
</evidence>
<dbReference type="Pfam" id="PF01594">
    <property type="entry name" value="AI-2E_transport"/>
    <property type="match status" value="1"/>
</dbReference>
<sequence>MKRWEVYLELMMEFIVAILFFVGILYVGPKLLGFLWPFVAGWLISILANPLRNFLEKKIKVPKKFGSALIIILALAIIVGLLYFLTGQLIHQVKSLINDLPFILDQIQIQLDKMNMWMEPRLQKFGLDVSFLTRGEQIYDTMMSTLTEWVKGIGGNSIQYAGGVAKGVTNGLVGSVVMILSAYFFLVEREEISVFCKKYAPQSVQEKVLLVKEHIFLALGGYVKAQIKIMGIIFVILFIGLALEGERYAFLLAVVISIWDVLPFLGTGMILIPWAIFKFVDQQFQAGVIFLILYLICLLARQLLQPKILGDSIGLRPLPTLFLIYVGLKLGGFMGFIFAMILGIVFHNFYKLGFFKPWMERVRKRVKLLKEIP</sequence>
<feature type="transmembrane region" description="Helical" evidence="6">
    <location>
        <begin position="225"/>
        <end position="243"/>
    </location>
</feature>
<dbReference type="PANTHER" id="PTHR21716:SF68">
    <property type="entry name" value="TRANSPORT PROTEIN YTVI-RELATED"/>
    <property type="match status" value="1"/>
</dbReference>
<dbReference type="InterPro" id="IPR002549">
    <property type="entry name" value="AI-2E-like"/>
</dbReference>
<evidence type="ECO:0000256" key="2">
    <source>
        <dbReference type="ARBA" id="ARBA00009773"/>
    </source>
</evidence>